<keyword evidence="1" id="KW-0732">Signal</keyword>
<feature type="chain" id="PRO_5005644311" evidence="1">
    <location>
        <begin position="21"/>
        <end position="212"/>
    </location>
</feature>
<protein>
    <submittedName>
        <fullName evidence="3">Lipoprotein</fullName>
    </submittedName>
</protein>
<dbReference type="PROSITE" id="PS51257">
    <property type="entry name" value="PROKAR_LIPOPROTEIN"/>
    <property type="match status" value="1"/>
</dbReference>
<name>A0A0M2V580_9GAMM</name>
<dbReference type="AlphaFoldDB" id="A0A0M2V580"/>
<proteinExistence type="predicted"/>
<dbReference type="RefSeq" id="WP_046557404.1">
    <property type="nucleotide sequence ID" value="NZ_LAHO01000008.1"/>
</dbReference>
<dbReference type="InterPro" id="IPR023346">
    <property type="entry name" value="Lysozyme-like_dom_sf"/>
</dbReference>
<keyword evidence="3" id="KW-0449">Lipoprotein</keyword>
<dbReference type="OrthoDB" id="9789144at2"/>
<feature type="signal peptide" evidence="1">
    <location>
        <begin position="1"/>
        <end position="20"/>
    </location>
</feature>
<accession>A0A0M2V580</accession>
<dbReference type="SUPFAM" id="SSF53955">
    <property type="entry name" value="Lysozyme-like"/>
    <property type="match status" value="1"/>
</dbReference>
<dbReference type="Proteomes" id="UP000034228">
    <property type="component" value="Unassembled WGS sequence"/>
</dbReference>
<dbReference type="PATRIC" id="fig|336831.14.peg.146"/>
<dbReference type="Pfam" id="PF19489">
    <property type="entry name" value="SLT_4"/>
    <property type="match status" value="1"/>
</dbReference>
<gene>
    <name evidence="3" type="ORF">WG68_09220</name>
</gene>
<dbReference type="CDD" id="cd00442">
    <property type="entry name" value="Lyz-like"/>
    <property type="match status" value="1"/>
</dbReference>
<sequence>MNKVQIKQKHCKTLTALVLAAVLSGCSTPPPQNTSDLCEIFRENRSWYKAATAASDKWGMPIALPMSIMYQESSFKHNARPPMRWFLGVIPYGRGSSAYGYSQAKTVTWDEYVKETNRFWASRNNFADAIDFMGWYIDKTHRLNKVSKWDGYHQYLNYHEGWGGYRRGSYNKKAWLLGVARRVDDRAKIYGAQLQKCEKELQRGWLRRLLFG</sequence>
<evidence type="ECO:0000313" key="4">
    <source>
        <dbReference type="Proteomes" id="UP000034228"/>
    </source>
</evidence>
<feature type="domain" description="Transglycosylase SLT" evidence="2">
    <location>
        <begin position="15"/>
        <end position="197"/>
    </location>
</feature>
<comment type="caution">
    <text evidence="3">The sequence shown here is derived from an EMBL/GenBank/DDBJ whole genome shotgun (WGS) entry which is preliminary data.</text>
</comment>
<keyword evidence="4" id="KW-1185">Reference proteome</keyword>
<dbReference type="Gene3D" id="1.10.530.10">
    <property type="match status" value="1"/>
</dbReference>
<organism evidence="3 4">
    <name type="scientific">Arsukibacterium ikkense</name>
    <dbReference type="NCBI Taxonomy" id="336831"/>
    <lineage>
        <taxon>Bacteria</taxon>
        <taxon>Pseudomonadati</taxon>
        <taxon>Pseudomonadota</taxon>
        <taxon>Gammaproteobacteria</taxon>
        <taxon>Chromatiales</taxon>
        <taxon>Chromatiaceae</taxon>
        <taxon>Arsukibacterium</taxon>
    </lineage>
</organism>
<evidence type="ECO:0000256" key="1">
    <source>
        <dbReference type="SAM" id="SignalP"/>
    </source>
</evidence>
<dbReference type="EMBL" id="LAHO01000008">
    <property type="protein sequence ID" value="KKO45559.1"/>
    <property type="molecule type" value="Genomic_DNA"/>
</dbReference>
<evidence type="ECO:0000313" key="3">
    <source>
        <dbReference type="EMBL" id="KKO45559.1"/>
    </source>
</evidence>
<evidence type="ECO:0000259" key="2">
    <source>
        <dbReference type="Pfam" id="PF19489"/>
    </source>
</evidence>
<dbReference type="InterPro" id="IPR045795">
    <property type="entry name" value="SLT_4"/>
</dbReference>
<reference evidence="3 4" key="1">
    <citation type="submission" date="2015-03" db="EMBL/GenBank/DDBJ databases">
        <title>Draft genome sequences of two protease-producing strains of Arsukibacterium isolated from two cold and alkaline environments.</title>
        <authorList>
            <person name="Lylloff J.E."/>
            <person name="Skov L.B."/>
            <person name="Jepsen M."/>
            <person name="Hallin P.F."/>
            <person name="Sorensen S.J."/>
            <person name="Stougaard P."/>
            <person name="Glaring M.A."/>
        </authorList>
    </citation>
    <scope>NUCLEOTIDE SEQUENCE [LARGE SCALE GENOMIC DNA]</scope>
    <source>
        <strain evidence="3 4">GCM72</strain>
    </source>
</reference>